<evidence type="ECO:0000256" key="3">
    <source>
        <dbReference type="ARBA" id="ARBA00022692"/>
    </source>
</evidence>
<evidence type="ECO:0000256" key="5">
    <source>
        <dbReference type="ARBA" id="ARBA00023136"/>
    </source>
</evidence>
<evidence type="ECO:0000256" key="1">
    <source>
        <dbReference type="ARBA" id="ARBA00004141"/>
    </source>
</evidence>
<feature type="transmembrane region" description="Helical" evidence="6">
    <location>
        <begin position="153"/>
        <end position="176"/>
    </location>
</feature>
<sequence>MDVFAVLLVITAGAMWAGCGLAAQDFFSRSSLTPMDLTVFRMFCAGVIMMALTIARGNFVKSIRILKDHPFLLAKLSFYGIIGLMLMHWTYFASIEAGNAAAATVIQYTCPAIVILWTSFRKGRLPGTAEAASVILAIGGVFLLVTGGNLDRIMVPADCIWLGLASAVFFAVCAVYPKNLMAFSDGSFVLSIGMFCGAAAAFAADPVTDIGAFFHRDIIMDIFWIVICGTVVAFTCYNAGLRRLTETEASVTATVEPAISVIASYFLFSEMFNVFQAVGIILILAAIAAPGSEHMLKKRLGFQHK</sequence>
<dbReference type="EMBL" id="AP019697">
    <property type="protein sequence ID" value="BBK25225.1"/>
    <property type="molecule type" value="Genomic_DNA"/>
</dbReference>
<feature type="transmembrane region" description="Helical" evidence="6">
    <location>
        <begin position="188"/>
        <end position="206"/>
    </location>
</feature>
<comment type="subcellular location">
    <subcellularLocation>
        <location evidence="1">Membrane</location>
        <topology evidence="1">Multi-pass membrane protein</topology>
    </subcellularLocation>
</comment>
<keyword evidence="3 6" id="KW-0812">Transmembrane</keyword>
<dbReference type="InterPro" id="IPR050638">
    <property type="entry name" value="AA-Vitamin_Transporters"/>
</dbReference>
<proteinExistence type="inferred from homology"/>
<accession>A0A8D5A683</accession>
<feature type="domain" description="EamA" evidence="7">
    <location>
        <begin position="160"/>
        <end position="288"/>
    </location>
</feature>
<name>A0A8D5A683_9FIRM</name>
<feature type="transmembrane region" description="Helical" evidence="6">
    <location>
        <begin position="218"/>
        <end position="237"/>
    </location>
</feature>
<evidence type="ECO:0000256" key="2">
    <source>
        <dbReference type="ARBA" id="ARBA00007362"/>
    </source>
</evidence>
<organism evidence="8 9">
    <name type="scientific">Dialister hominis</name>
    <dbReference type="NCBI Taxonomy" id="2582419"/>
    <lineage>
        <taxon>Bacteria</taxon>
        <taxon>Bacillati</taxon>
        <taxon>Bacillota</taxon>
        <taxon>Negativicutes</taxon>
        <taxon>Veillonellales</taxon>
        <taxon>Veillonellaceae</taxon>
        <taxon>Dialister</taxon>
    </lineage>
</organism>
<evidence type="ECO:0000313" key="9">
    <source>
        <dbReference type="Proteomes" id="UP000320585"/>
    </source>
</evidence>
<comment type="similarity">
    <text evidence="2">Belongs to the EamA transporter family.</text>
</comment>
<dbReference type="OrthoDB" id="9810818at2"/>
<dbReference type="PANTHER" id="PTHR32322:SF2">
    <property type="entry name" value="EAMA DOMAIN-CONTAINING PROTEIN"/>
    <property type="match status" value="1"/>
</dbReference>
<keyword evidence="9" id="KW-1185">Reference proteome</keyword>
<feature type="transmembrane region" description="Helical" evidence="6">
    <location>
        <begin position="97"/>
        <end position="117"/>
    </location>
</feature>
<feature type="transmembrane region" description="Helical" evidence="6">
    <location>
        <begin position="71"/>
        <end position="91"/>
    </location>
</feature>
<dbReference type="SUPFAM" id="SSF103481">
    <property type="entry name" value="Multidrug resistance efflux transporter EmrE"/>
    <property type="match status" value="2"/>
</dbReference>
<protein>
    <submittedName>
        <fullName evidence="8">DMT multidrug transporter</fullName>
    </submittedName>
</protein>
<gene>
    <name evidence="8" type="ORF">Dia5BBH33_11600</name>
</gene>
<dbReference type="Pfam" id="PF00892">
    <property type="entry name" value="EamA"/>
    <property type="match status" value="2"/>
</dbReference>
<keyword evidence="4 6" id="KW-1133">Transmembrane helix</keyword>
<dbReference type="InterPro" id="IPR000620">
    <property type="entry name" value="EamA_dom"/>
</dbReference>
<feature type="transmembrane region" description="Helical" evidence="6">
    <location>
        <begin position="129"/>
        <end position="147"/>
    </location>
</feature>
<dbReference type="KEGG" id="dho:Dia5BBH33_11600"/>
<dbReference type="PANTHER" id="PTHR32322">
    <property type="entry name" value="INNER MEMBRANE TRANSPORTER"/>
    <property type="match status" value="1"/>
</dbReference>
<feature type="transmembrane region" description="Helical" evidence="6">
    <location>
        <begin position="38"/>
        <end position="59"/>
    </location>
</feature>
<dbReference type="Proteomes" id="UP000320585">
    <property type="component" value="Chromosome"/>
</dbReference>
<evidence type="ECO:0000256" key="6">
    <source>
        <dbReference type="SAM" id="Phobius"/>
    </source>
</evidence>
<evidence type="ECO:0000313" key="8">
    <source>
        <dbReference type="EMBL" id="BBK25225.1"/>
    </source>
</evidence>
<dbReference type="InterPro" id="IPR037185">
    <property type="entry name" value="EmrE-like"/>
</dbReference>
<reference evidence="9" key="1">
    <citation type="submission" date="2019-05" db="EMBL/GenBank/DDBJ databases">
        <title>Complete genome sequencing of Dialister sp. strain 5BBH33.</title>
        <authorList>
            <person name="Sakamoto M."/>
            <person name="Murakami T."/>
            <person name="Mori H."/>
        </authorList>
    </citation>
    <scope>NUCLEOTIDE SEQUENCE [LARGE SCALE GENOMIC DNA]</scope>
    <source>
        <strain evidence="9">5BBH33</strain>
    </source>
</reference>
<feature type="transmembrane region" description="Helical" evidence="6">
    <location>
        <begin position="274"/>
        <end position="296"/>
    </location>
</feature>
<feature type="domain" description="EamA" evidence="7">
    <location>
        <begin position="4"/>
        <end position="145"/>
    </location>
</feature>
<evidence type="ECO:0000256" key="4">
    <source>
        <dbReference type="ARBA" id="ARBA00022989"/>
    </source>
</evidence>
<dbReference type="GO" id="GO:0016020">
    <property type="term" value="C:membrane"/>
    <property type="evidence" value="ECO:0007669"/>
    <property type="project" value="UniProtKB-SubCell"/>
</dbReference>
<evidence type="ECO:0000259" key="7">
    <source>
        <dbReference type="Pfam" id="PF00892"/>
    </source>
</evidence>
<keyword evidence="5 6" id="KW-0472">Membrane</keyword>
<dbReference type="AlphaFoldDB" id="A0A8D5A683"/>